<dbReference type="InterPro" id="IPR003959">
    <property type="entry name" value="ATPase_AAA_core"/>
</dbReference>
<dbReference type="PRINTS" id="PR00300">
    <property type="entry name" value="CLPPROTEASEA"/>
</dbReference>
<accession>A0ABP5CSV5</accession>
<dbReference type="Gene3D" id="3.40.50.300">
    <property type="entry name" value="P-loop containing nucleotide triphosphate hydrolases"/>
    <property type="match status" value="1"/>
</dbReference>
<evidence type="ECO:0000256" key="1">
    <source>
        <dbReference type="ARBA" id="ARBA00022741"/>
    </source>
</evidence>
<dbReference type="Proteomes" id="UP001499954">
    <property type="component" value="Unassembled WGS sequence"/>
</dbReference>
<comment type="caution">
    <text evidence="4">The sequence shown here is derived from an EMBL/GenBank/DDBJ whole genome shotgun (WGS) entry which is preliminary data.</text>
</comment>
<dbReference type="EMBL" id="BAAAMK010000011">
    <property type="protein sequence ID" value="GAA1967383.1"/>
    <property type="molecule type" value="Genomic_DNA"/>
</dbReference>
<dbReference type="InterPro" id="IPR027417">
    <property type="entry name" value="P-loop_NTPase"/>
</dbReference>
<feature type="domain" description="AAA+ ATPase" evidence="3">
    <location>
        <begin position="341"/>
        <end position="507"/>
    </location>
</feature>
<dbReference type="CDD" id="cd19499">
    <property type="entry name" value="RecA-like_ClpB_Hsp104-like"/>
    <property type="match status" value="1"/>
</dbReference>
<dbReference type="SUPFAM" id="SSF52540">
    <property type="entry name" value="P-loop containing nucleoside triphosphate hydrolases"/>
    <property type="match status" value="1"/>
</dbReference>
<evidence type="ECO:0000313" key="5">
    <source>
        <dbReference type="Proteomes" id="UP001499954"/>
    </source>
</evidence>
<dbReference type="InterPro" id="IPR003593">
    <property type="entry name" value="AAA+_ATPase"/>
</dbReference>
<keyword evidence="2" id="KW-0067">ATP-binding</keyword>
<sequence length="620" mass="67435">MTDLVLSSRRHVADDYPAWIREIDYTLTITPQYVLTGNIRDTHLLPESAPGYPTPTTTLGALVDLFEANGYDAVLSYDLVDGLAVAYERSPGAASLIVPNLTADRSLEMTVARLGDVLRRVAAHTQSAVALIIDYGSRLRRSNNDLEPELHAVLALAQKLANASPTPIRTGSRPTGVFNTTVWLMDQEGDLPHWLASDGRVRVISIPAPTLSARREAAGRLLPSVAEYPFEDEARAEQVTSRFTELTHGMSLRSMSEIARLAIGNGIPVTRIDEAVRGYRVGVVDNPWKQPSVLDNIRRGNDTLGTRVLGQGSAIRKSIDILMRSSIGLTGAQSGGHASRPQGVLFFAGPTGVGKTELAKSLAELLFGTEDAYTRFDMSEFSSEHSEARLIGAPPGYVGHDAGGELTNAMRQRPFSIVLFDEIEKAHPRILDKFLQILEDGRLTDGTGSTVYFSDAVVIFTSNLGIYREEGGKRAPIVKPGEPYEELVAKVRAAIHDDFVTRIGRPELLNRIGDNIVVFDFISTEVGRLLVAKYLSNIVERVRQQRDIELEISGTVEQRILSEALTEETLAFGGRGIGAVVESVFINPLARAIFETDVAPGPATVSGLERSAEGWTVTLA</sequence>
<keyword evidence="5" id="KW-1185">Reference proteome</keyword>
<dbReference type="Pfam" id="PF07724">
    <property type="entry name" value="AAA_2"/>
    <property type="match status" value="1"/>
</dbReference>
<gene>
    <name evidence="4" type="ORF">GCM10009717_37940</name>
</gene>
<dbReference type="RefSeq" id="WP_157416813.1">
    <property type="nucleotide sequence ID" value="NZ_BAAAMK010000011.1"/>
</dbReference>
<dbReference type="PANTHER" id="PTHR11638:SF18">
    <property type="entry name" value="HEAT SHOCK PROTEIN 104"/>
    <property type="match status" value="1"/>
</dbReference>
<evidence type="ECO:0000313" key="4">
    <source>
        <dbReference type="EMBL" id="GAA1967383.1"/>
    </source>
</evidence>
<evidence type="ECO:0000256" key="2">
    <source>
        <dbReference type="ARBA" id="ARBA00022840"/>
    </source>
</evidence>
<evidence type="ECO:0000259" key="3">
    <source>
        <dbReference type="SMART" id="SM00382"/>
    </source>
</evidence>
<dbReference type="SMART" id="SM00382">
    <property type="entry name" value="AAA"/>
    <property type="match status" value="1"/>
</dbReference>
<name>A0ABP5CSV5_9MICO</name>
<dbReference type="InterPro" id="IPR050130">
    <property type="entry name" value="ClpA_ClpB"/>
</dbReference>
<keyword evidence="1" id="KW-0547">Nucleotide-binding</keyword>
<reference evidence="5" key="1">
    <citation type="journal article" date="2019" name="Int. J. Syst. Evol. Microbiol.">
        <title>The Global Catalogue of Microorganisms (GCM) 10K type strain sequencing project: providing services to taxonomists for standard genome sequencing and annotation.</title>
        <authorList>
            <consortium name="The Broad Institute Genomics Platform"/>
            <consortium name="The Broad Institute Genome Sequencing Center for Infectious Disease"/>
            <person name="Wu L."/>
            <person name="Ma J."/>
        </authorList>
    </citation>
    <scope>NUCLEOTIDE SEQUENCE [LARGE SCALE GENOMIC DNA]</scope>
    <source>
        <strain evidence="5">JCM 13584</strain>
    </source>
</reference>
<dbReference type="InterPro" id="IPR001270">
    <property type="entry name" value="ClpA/B"/>
</dbReference>
<dbReference type="PANTHER" id="PTHR11638">
    <property type="entry name" value="ATP-DEPENDENT CLP PROTEASE"/>
    <property type="match status" value="1"/>
</dbReference>
<proteinExistence type="predicted"/>
<protein>
    <submittedName>
        <fullName evidence="4">AAA family ATPase</fullName>
    </submittedName>
</protein>
<organism evidence="4 5">
    <name type="scientific">Agromyces allii</name>
    <dbReference type="NCBI Taxonomy" id="393607"/>
    <lineage>
        <taxon>Bacteria</taxon>
        <taxon>Bacillati</taxon>
        <taxon>Actinomycetota</taxon>
        <taxon>Actinomycetes</taxon>
        <taxon>Micrococcales</taxon>
        <taxon>Microbacteriaceae</taxon>
        <taxon>Agromyces</taxon>
    </lineage>
</organism>